<evidence type="ECO:0000256" key="6">
    <source>
        <dbReference type="ARBA" id="ARBA00023315"/>
    </source>
</evidence>
<dbReference type="CDD" id="cd06849">
    <property type="entry name" value="lipoyl_domain"/>
    <property type="match status" value="2"/>
</dbReference>
<evidence type="ECO:0000256" key="1">
    <source>
        <dbReference type="ARBA" id="ARBA00007317"/>
    </source>
</evidence>
<dbReference type="RefSeq" id="WP_317996470.1">
    <property type="nucleotide sequence ID" value="NZ_AP025523.1"/>
</dbReference>
<dbReference type="Gene3D" id="4.10.320.10">
    <property type="entry name" value="E3-binding domain"/>
    <property type="match status" value="1"/>
</dbReference>
<feature type="domain" description="Lipoyl-binding" evidence="11">
    <location>
        <begin position="124"/>
        <end position="198"/>
    </location>
</feature>
<evidence type="ECO:0000256" key="8">
    <source>
        <dbReference type="ARBA" id="ARBA00048370"/>
    </source>
</evidence>
<sequence length="560" mass="57656">MAQVELAVPDLGGFDDVPVIEVLVRPGDTIAKDAPLVTLESDKATMEVPASSAGVVKDVRVKVGDKVSQGSVLVTVEADAPVAAAAATVDAVKSDPVGIVAAEASAAEEAGVRGVPAIATNDAPVDLVVPDIGDFSDIPIIEVLVRPGETIAKDAPLVTLESDKATMEVPAASGGVVSDVLVHVGDKVSKGTVIARLAATDGSALRQAQRDTAAPVSLSLSKAGPQAASSNGTGAATPIASGGTAAPPTPAASPGPVGPVHASPAIRRFARELGVDLSRVRGSGPNGRITRDDVQAFVKQTLAARPAAAPSAPAGTGLGLNLPPWPQIDFAKFGPVERVALSRIQKISGPVLARNWVMIPHVTQNDDADVTDLEAFRKQINGERKDVKVTMLAFLIKAVVAALKRYPQFNSSLDGDELVLKRYYNIGFAADTPNGLVVPVIKGADTKGVVEIARETSELAAKARDGKLGPADMSGATFTISSLGSIGGTTFTPIINAPEVAILGACKAEIRPVWDGAAFEPRLIQPLSLSYDHRVIDGANAARFVVELKATLADLRRTLL</sequence>
<gene>
    <name evidence="13" type="primary">pdhB</name>
    <name evidence="13" type="ORF">WPS_07080</name>
</gene>
<dbReference type="PANTHER" id="PTHR43178">
    <property type="entry name" value="DIHYDROLIPOAMIDE ACETYLTRANSFERASE COMPONENT OF PYRUVATE DEHYDROGENASE COMPLEX"/>
    <property type="match status" value="1"/>
</dbReference>
<accession>A0AAN1XTM3</accession>
<protein>
    <recommendedName>
        <fullName evidence="9">Acetyltransferase component of pyruvate dehydrogenase complex</fullName>
        <ecNumber evidence="9">2.3.1.12</ecNumber>
    </recommendedName>
</protein>
<reference evidence="13 14" key="1">
    <citation type="journal article" date="2022" name="ISME Commun">
        <title>Vulcanimicrobium alpinus gen. nov. sp. nov., the first cultivated representative of the candidate phylum 'Eremiobacterota', is a metabolically versatile aerobic anoxygenic phototroph.</title>
        <authorList>
            <person name="Yabe S."/>
            <person name="Muto K."/>
            <person name="Abe K."/>
            <person name="Yokota A."/>
            <person name="Staudigel H."/>
            <person name="Tebo B.M."/>
        </authorList>
    </citation>
    <scope>NUCLEOTIDE SEQUENCE [LARGE SCALE GENOMIC DNA]</scope>
    <source>
        <strain evidence="13 14">WC8-2</strain>
    </source>
</reference>
<dbReference type="InterPro" id="IPR000089">
    <property type="entry name" value="Biotin_lipoyl"/>
</dbReference>
<dbReference type="GO" id="GO:0004742">
    <property type="term" value="F:dihydrolipoyllysine-residue acetyltransferase activity"/>
    <property type="evidence" value="ECO:0007669"/>
    <property type="project" value="UniProtKB-UniRule"/>
</dbReference>
<feature type="compositionally biased region" description="Pro residues" evidence="10">
    <location>
        <begin position="247"/>
        <end position="257"/>
    </location>
</feature>
<dbReference type="PROSITE" id="PS51826">
    <property type="entry name" value="PSBD"/>
    <property type="match status" value="1"/>
</dbReference>
<evidence type="ECO:0000256" key="10">
    <source>
        <dbReference type="SAM" id="MobiDB-lite"/>
    </source>
</evidence>
<dbReference type="InterPro" id="IPR036625">
    <property type="entry name" value="E3-bd_dom_sf"/>
</dbReference>
<comment type="function">
    <text evidence="7">The pyruvate dehydrogenase complex catalyzes the overall conversion of pyruvate to acetyl-CoA and CO(2). It contains multiple copies of three enzymatic components: pyruvate dehydrogenase (E1), dihydrolipoamide acetyltransferase (E2) and lipoamide dehydrogenase (E3).</text>
</comment>
<dbReference type="EC" id="2.3.1.12" evidence="9"/>
<dbReference type="Proteomes" id="UP001317532">
    <property type="component" value="Chromosome"/>
</dbReference>
<dbReference type="KEGG" id="vab:WPS_07080"/>
<feature type="region of interest" description="Disordered" evidence="10">
    <location>
        <begin position="216"/>
        <end position="262"/>
    </location>
</feature>
<dbReference type="FunFam" id="2.40.50.100:FF:000009">
    <property type="entry name" value="Acetyltransferase component of pyruvate dehydrogenase complex"/>
    <property type="match status" value="1"/>
</dbReference>
<keyword evidence="3 9" id="KW-0808">Transferase</keyword>
<dbReference type="Gene3D" id="3.30.559.10">
    <property type="entry name" value="Chloramphenicol acetyltransferase-like domain"/>
    <property type="match status" value="1"/>
</dbReference>
<dbReference type="InterPro" id="IPR001078">
    <property type="entry name" value="2-oxoacid_DH_actylTfrase"/>
</dbReference>
<dbReference type="InterPro" id="IPR003016">
    <property type="entry name" value="2-oxoA_DH_lipoyl-BS"/>
</dbReference>
<evidence type="ECO:0000256" key="4">
    <source>
        <dbReference type="ARBA" id="ARBA00022737"/>
    </source>
</evidence>
<dbReference type="InterPro" id="IPR004167">
    <property type="entry name" value="PSBD"/>
</dbReference>
<evidence type="ECO:0000256" key="2">
    <source>
        <dbReference type="ARBA" id="ARBA00011484"/>
    </source>
</evidence>
<keyword evidence="14" id="KW-1185">Reference proteome</keyword>
<feature type="domain" description="Peripheral subunit-binding (PSBD)" evidence="12">
    <location>
        <begin position="261"/>
        <end position="298"/>
    </location>
</feature>
<dbReference type="InterPro" id="IPR050743">
    <property type="entry name" value="2-oxoacid_DH_E2_comp"/>
</dbReference>
<evidence type="ECO:0000256" key="3">
    <source>
        <dbReference type="ARBA" id="ARBA00022679"/>
    </source>
</evidence>
<dbReference type="SUPFAM" id="SSF47005">
    <property type="entry name" value="Peripheral subunit-binding domain of 2-oxo acid dehydrogenase complex"/>
    <property type="match status" value="1"/>
</dbReference>
<dbReference type="Pfam" id="PF00198">
    <property type="entry name" value="2-oxoacid_dh"/>
    <property type="match status" value="1"/>
</dbReference>
<organism evidence="13 14">
    <name type="scientific">Vulcanimicrobium alpinum</name>
    <dbReference type="NCBI Taxonomy" id="3016050"/>
    <lineage>
        <taxon>Bacteria</taxon>
        <taxon>Bacillati</taxon>
        <taxon>Vulcanimicrobiota</taxon>
        <taxon>Vulcanimicrobiia</taxon>
        <taxon>Vulcanimicrobiales</taxon>
        <taxon>Vulcanimicrobiaceae</taxon>
        <taxon>Vulcanimicrobium</taxon>
    </lineage>
</organism>
<dbReference type="AlphaFoldDB" id="A0AAN1XTM3"/>
<dbReference type="InterPro" id="IPR006256">
    <property type="entry name" value="AcTrfase_Pyrv_DH_cplx"/>
</dbReference>
<dbReference type="GO" id="GO:0045254">
    <property type="term" value="C:pyruvate dehydrogenase complex"/>
    <property type="evidence" value="ECO:0007669"/>
    <property type="project" value="UniProtKB-UniRule"/>
</dbReference>
<dbReference type="EMBL" id="AP025523">
    <property type="protein sequence ID" value="BDE05432.1"/>
    <property type="molecule type" value="Genomic_DNA"/>
</dbReference>
<dbReference type="Pfam" id="PF00364">
    <property type="entry name" value="Biotin_lipoyl"/>
    <property type="match status" value="2"/>
</dbReference>
<evidence type="ECO:0000259" key="11">
    <source>
        <dbReference type="PROSITE" id="PS50968"/>
    </source>
</evidence>
<dbReference type="Pfam" id="PF02817">
    <property type="entry name" value="E3_binding"/>
    <property type="match status" value="1"/>
</dbReference>
<dbReference type="PROSITE" id="PS50968">
    <property type="entry name" value="BIOTINYL_LIPOYL"/>
    <property type="match status" value="2"/>
</dbReference>
<evidence type="ECO:0000256" key="7">
    <source>
        <dbReference type="ARBA" id="ARBA00025211"/>
    </source>
</evidence>
<dbReference type="SUPFAM" id="SSF51230">
    <property type="entry name" value="Single hybrid motif"/>
    <property type="match status" value="2"/>
</dbReference>
<dbReference type="PROSITE" id="PS00189">
    <property type="entry name" value="LIPOYL"/>
    <property type="match status" value="2"/>
</dbReference>
<dbReference type="InterPro" id="IPR023213">
    <property type="entry name" value="CAT-like_dom_sf"/>
</dbReference>
<dbReference type="GO" id="GO:0031405">
    <property type="term" value="F:lipoic acid binding"/>
    <property type="evidence" value="ECO:0007669"/>
    <property type="project" value="TreeGrafter"/>
</dbReference>
<keyword evidence="5 9" id="KW-0450">Lipoyl</keyword>
<evidence type="ECO:0000259" key="12">
    <source>
        <dbReference type="PROSITE" id="PS51826"/>
    </source>
</evidence>
<evidence type="ECO:0000256" key="9">
    <source>
        <dbReference type="RuleBase" id="RU361137"/>
    </source>
</evidence>
<dbReference type="SUPFAM" id="SSF52777">
    <property type="entry name" value="CoA-dependent acyltransferases"/>
    <property type="match status" value="1"/>
</dbReference>
<feature type="domain" description="Lipoyl-binding" evidence="11">
    <location>
        <begin position="1"/>
        <end position="77"/>
    </location>
</feature>
<keyword evidence="6 9" id="KW-0012">Acyltransferase</keyword>
<dbReference type="Gene3D" id="2.40.50.100">
    <property type="match status" value="2"/>
</dbReference>
<keyword evidence="4" id="KW-0677">Repeat</keyword>
<comment type="catalytic activity">
    <reaction evidence="8 9">
        <text>N(6)-[(R)-dihydrolipoyl]-L-lysyl-[protein] + acetyl-CoA = N(6)-[(R)-S(8)-acetyldihydrolipoyl]-L-lysyl-[protein] + CoA</text>
        <dbReference type="Rhea" id="RHEA:17017"/>
        <dbReference type="Rhea" id="RHEA-COMP:10475"/>
        <dbReference type="Rhea" id="RHEA-COMP:10478"/>
        <dbReference type="ChEBI" id="CHEBI:57287"/>
        <dbReference type="ChEBI" id="CHEBI:57288"/>
        <dbReference type="ChEBI" id="CHEBI:83100"/>
        <dbReference type="ChEBI" id="CHEBI:83111"/>
        <dbReference type="EC" id="2.3.1.12"/>
    </reaction>
</comment>
<evidence type="ECO:0000313" key="13">
    <source>
        <dbReference type="EMBL" id="BDE05432.1"/>
    </source>
</evidence>
<comment type="subunit">
    <text evidence="2 9">Forms a 24-polypeptide structural core with octahedral symmetry.</text>
</comment>
<dbReference type="FunFam" id="3.30.559.10:FF:000004">
    <property type="entry name" value="Acetyltransferase component of pyruvate dehydrogenase complex"/>
    <property type="match status" value="1"/>
</dbReference>
<comment type="similarity">
    <text evidence="1 9">Belongs to the 2-oxoacid dehydrogenase family.</text>
</comment>
<dbReference type="GO" id="GO:0005737">
    <property type="term" value="C:cytoplasm"/>
    <property type="evidence" value="ECO:0007669"/>
    <property type="project" value="TreeGrafter"/>
</dbReference>
<evidence type="ECO:0000256" key="5">
    <source>
        <dbReference type="ARBA" id="ARBA00022823"/>
    </source>
</evidence>
<dbReference type="GO" id="GO:0006086">
    <property type="term" value="P:pyruvate decarboxylation to acetyl-CoA"/>
    <property type="evidence" value="ECO:0007669"/>
    <property type="project" value="TreeGrafter"/>
</dbReference>
<comment type="cofactor">
    <cofactor evidence="9">
        <name>(R)-lipoate</name>
        <dbReference type="ChEBI" id="CHEBI:83088"/>
    </cofactor>
    <text evidence="9">Binds 2 lipoyl cofactors covalently.</text>
</comment>
<evidence type="ECO:0000313" key="14">
    <source>
        <dbReference type="Proteomes" id="UP001317532"/>
    </source>
</evidence>
<name>A0AAN1XTM3_UNVUL</name>
<keyword evidence="13" id="KW-0670">Pyruvate</keyword>
<dbReference type="InterPro" id="IPR011053">
    <property type="entry name" value="Single_hybrid_motif"/>
</dbReference>
<dbReference type="PANTHER" id="PTHR43178:SF2">
    <property type="entry name" value="DIHYDROLIPOYLLYSINE-RESIDUE ACETYLTRANSFERASE COMPONENT OF PYRUVATE DEHYDROGENASE COMPLEX"/>
    <property type="match status" value="1"/>
</dbReference>
<feature type="compositionally biased region" description="Low complexity" evidence="10">
    <location>
        <begin position="232"/>
        <end position="246"/>
    </location>
</feature>
<dbReference type="NCBIfam" id="TIGR01348">
    <property type="entry name" value="PDHac_trf_long"/>
    <property type="match status" value="1"/>
</dbReference>
<proteinExistence type="inferred from homology"/>